<dbReference type="InterPro" id="IPR000030">
    <property type="entry name" value="PPE_dom"/>
</dbReference>
<sequence length="397" mass="39453">MLDFGALPPEVNSARIYAGPGSAPMMAAASAWQALAGQLESAARGYSAVISGLHGEDWLGNASNAMADAVAPYVEWLSVAAAQAEEAAFQARAAAAAYEAAYAETVPPPLVTANRAEYAALVATNIFGQNTTQIAASEAAYAEMWAQDARAMYGYATSSSAATNLTRFGEPPPITNAAAQPLQAAAVAQAGATAAGTHSQNALSELMSTVPQQLQALSTAGSSGDAASTDPWSSLLTAFSNFNTLTGPTNLGNGISRTVTSAGSFGSGLFRASVQSAGASPAAPHVAPSGAVAAGAKTLASEVARGPVLASVGRAAPIGALTVPPSWASATPVASAVEVPQWMSETDLGAVAEGRGAGAAPVAGMGPLAGMAARPTVSSVLRVAPRQFRMPRPAIGG</sequence>
<dbReference type="InterPro" id="IPR022171">
    <property type="entry name" value="PPE_C"/>
</dbReference>
<dbReference type="STRING" id="29313.BHQ16_03400"/>
<evidence type="ECO:0000259" key="2">
    <source>
        <dbReference type="Pfam" id="PF00823"/>
    </source>
</evidence>
<dbReference type="Proteomes" id="UP000252015">
    <property type="component" value="Unassembled WGS sequence"/>
</dbReference>
<keyword evidence="5" id="KW-1185">Reference proteome</keyword>
<feature type="domain" description="PPE" evidence="2">
    <location>
        <begin position="3"/>
        <end position="165"/>
    </location>
</feature>
<dbReference type="Gene3D" id="1.20.1260.20">
    <property type="entry name" value="PPE superfamily"/>
    <property type="match status" value="1"/>
</dbReference>
<dbReference type="InterPro" id="IPR038332">
    <property type="entry name" value="PPE_sf"/>
</dbReference>
<evidence type="ECO:0000256" key="1">
    <source>
        <dbReference type="ARBA" id="ARBA00010652"/>
    </source>
</evidence>
<dbReference type="FunFam" id="1.20.1260.20:FF:000001">
    <property type="entry name" value="PPE family protein PPE41"/>
    <property type="match status" value="1"/>
</dbReference>
<dbReference type="AlphaFoldDB" id="A0A375Z0C1"/>
<dbReference type="Pfam" id="PF00823">
    <property type="entry name" value="PPE"/>
    <property type="match status" value="1"/>
</dbReference>
<gene>
    <name evidence="4" type="ORF">MSP7336_02847</name>
</gene>
<dbReference type="SUPFAM" id="SSF140459">
    <property type="entry name" value="PE/PPE dimer-like"/>
    <property type="match status" value="1"/>
</dbReference>
<organism evidence="4 5">
    <name type="scientific">Mycobacterium shimoidei</name>
    <dbReference type="NCBI Taxonomy" id="29313"/>
    <lineage>
        <taxon>Bacteria</taxon>
        <taxon>Bacillati</taxon>
        <taxon>Actinomycetota</taxon>
        <taxon>Actinomycetes</taxon>
        <taxon>Mycobacteriales</taxon>
        <taxon>Mycobacteriaceae</taxon>
        <taxon>Mycobacterium</taxon>
    </lineage>
</organism>
<feature type="domain" description="PPE family C-terminal" evidence="3">
    <location>
        <begin position="310"/>
        <end position="393"/>
    </location>
</feature>
<name>A0A375Z0C1_MYCSH</name>
<comment type="similarity">
    <text evidence="1">Belongs to the mycobacterial PPE family.</text>
</comment>
<dbReference type="RefSeq" id="WP_113963965.1">
    <property type="nucleotide sequence ID" value="NZ_UEGW01000001.1"/>
</dbReference>
<dbReference type="PANTHER" id="PTHR46766:SF1">
    <property type="entry name" value="GLUTAMINE-RICH PROTEIN 2"/>
    <property type="match status" value="1"/>
</dbReference>
<dbReference type="EMBL" id="UEGW01000001">
    <property type="protein sequence ID" value="SRX94588.1"/>
    <property type="molecule type" value="Genomic_DNA"/>
</dbReference>
<dbReference type="GO" id="GO:0052572">
    <property type="term" value="P:response to host immune response"/>
    <property type="evidence" value="ECO:0007669"/>
    <property type="project" value="TreeGrafter"/>
</dbReference>
<protein>
    <submittedName>
        <fullName evidence="4">PPE family protein PPE22 [Mycobacterium tuberculosis H37Rv]</fullName>
    </submittedName>
</protein>
<reference evidence="4 5" key="1">
    <citation type="submission" date="2018-05" db="EMBL/GenBank/DDBJ databases">
        <authorList>
            <consortium name="IHU Genomes"/>
        </authorList>
    </citation>
    <scope>NUCLEOTIDE SEQUENCE [LARGE SCALE GENOMIC DNA]</scope>
    <source>
        <strain evidence="4 5">P7336</strain>
    </source>
</reference>
<dbReference type="PANTHER" id="PTHR46766">
    <property type="entry name" value="GLUTAMINE-RICH PROTEIN 2"/>
    <property type="match status" value="1"/>
</dbReference>
<accession>A0A375Z0C1</accession>
<evidence type="ECO:0000313" key="4">
    <source>
        <dbReference type="EMBL" id="SRX94588.1"/>
    </source>
</evidence>
<dbReference type="Pfam" id="PF12484">
    <property type="entry name" value="PPE-SVP"/>
    <property type="match status" value="1"/>
</dbReference>
<evidence type="ECO:0000313" key="5">
    <source>
        <dbReference type="Proteomes" id="UP000252015"/>
    </source>
</evidence>
<proteinExistence type="inferred from homology"/>
<evidence type="ECO:0000259" key="3">
    <source>
        <dbReference type="Pfam" id="PF12484"/>
    </source>
</evidence>